<evidence type="ECO:0000313" key="6">
    <source>
        <dbReference type="EMBL" id="MBO1109211.1"/>
    </source>
</evidence>
<sequence length="397" mass="44281">MAHADAKPLGGRLVSWPVLFFAPFAVLCGVIILKRLFLGLASVSGLNGGYPWGLWISFDLLIGTGFACGGWALAWAVYVFNRGEYHPLVRPALLASLFGYALGGLSITIDVGRYWNLPYFYIPGHFNVNSVLFETAACMTVYIGVLVLEFAPAVLERFGWKVQLKWLNKIMFAIIALGALLPTMHQSSMGSLMIAAGHKIHPLWQSYEMLPVFSLLTAFIMGFSIVVFEGSLVQAGLAGKGPNEKALFYRLTKVIDIFLILFIALRFAEIVINGKVNYLGQFDHYALLFWAEIALMIFPLLVFHWDTTRNDSRLLFLGALSMLLGSALWRLNYSLIAFNPGEGYHYFPTTEEILISVGFIAIEVCAYLLLIRILPVLPSLERVHQDYQASHDVRGKE</sequence>
<dbReference type="GO" id="GO:0005886">
    <property type="term" value="C:plasma membrane"/>
    <property type="evidence" value="ECO:0007669"/>
    <property type="project" value="UniProtKB-SubCell"/>
</dbReference>
<dbReference type="EMBL" id="JAFNAA010000016">
    <property type="protein sequence ID" value="MBO1109211.1"/>
    <property type="molecule type" value="Genomic_DNA"/>
</dbReference>
<dbReference type="RefSeq" id="WP_010863701.1">
    <property type="nucleotide sequence ID" value="NZ_CP027852.1"/>
</dbReference>
<evidence type="ECO:0000256" key="5">
    <source>
        <dbReference type="ARBA" id="ARBA00023136"/>
    </source>
</evidence>
<accession>A0A1A9AXV8</accession>
<reference evidence="6" key="1">
    <citation type="submission" date="2021-03" db="EMBL/GenBank/DDBJ databases">
        <title>Plesiomonas shigelloides zfcc0051, isolated from zebrafish feces.</title>
        <authorList>
            <person name="Vanderhoek Z."/>
            <person name="Gaulke C."/>
        </authorList>
    </citation>
    <scope>NUCLEOTIDE SEQUENCE</scope>
    <source>
        <strain evidence="6">Zfcc0051</strain>
    </source>
</reference>
<keyword evidence="3" id="KW-0812">Transmembrane</keyword>
<evidence type="ECO:0000256" key="3">
    <source>
        <dbReference type="ARBA" id="ARBA00022692"/>
    </source>
</evidence>
<dbReference type="GO" id="GO:0009061">
    <property type="term" value="P:anaerobic respiration"/>
    <property type="evidence" value="ECO:0007669"/>
    <property type="project" value="TreeGrafter"/>
</dbReference>
<keyword evidence="4" id="KW-1133">Transmembrane helix</keyword>
<proteinExistence type="predicted"/>
<evidence type="ECO:0000256" key="2">
    <source>
        <dbReference type="ARBA" id="ARBA00022475"/>
    </source>
</evidence>
<dbReference type="GeneID" id="69706537"/>
<evidence type="ECO:0000256" key="4">
    <source>
        <dbReference type="ARBA" id="ARBA00022989"/>
    </source>
</evidence>
<comment type="subcellular location">
    <subcellularLocation>
        <location evidence="1">Cell membrane</location>
        <topology evidence="1">Multi-pass membrane protein</topology>
    </subcellularLocation>
</comment>
<dbReference type="Proteomes" id="UP000664658">
    <property type="component" value="Unassembled WGS sequence"/>
</dbReference>
<dbReference type="InterPro" id="IPR051817">
    <property type="entry name" value="FDH_cytochrome_b556_subunit"/>
</dbReference>
<keyword evidence="2" id="KW-1003">Cell membrane</keyword>
<name>A0A1A9AXV8_PLESH</name>
<dbReference type="AlphaFoldDB" id="A0A1A9AXV8"/>
<protein>
    <submittedName>
        <fullName evidence="6">Ni/Fe-hydrogenase cytochrome b subunit</fullName>
    </submittedName>
</protein>
<organism evidence="6 7">
    <name type="scientific">Plesiomonas shigelloides</name>
    <name type="common">Aeromonas shigelloides</name>
    <dbReference type="NCBI Taxonomy" id="703"/>
    <lineage>
        <taxon>Bacteria</taxon>
        <taxon>Pseudomonadati</taxon>
        <taxon>Pseudomonadota</taxon>
        <taxon>Gammaproteobacteria</taxon>
        <taxon>Enterobacterales</taxon>
        <taxon>Enterobacteriaceae</taxon>
        <taxon>Plesiomonas</taxon>
    </lineage>
</organism>
<evidence type="ECO:0000313" key="7">
    <source>
        <dbReference type="Proteomes" id="UP000664658"/>
    </source>
</evidence>
<evidence type="ECO:0000256" key="1">
    <source>
        <dbReference type="ARBA" id="ARBA00004651"/>
    </source>
</evidence>
<gene>
    <name evidence="6" type="primary">hybB</name>
    <name evidence="6" type="ORF">J2R62_13495</name>
</gene>
<comment type="caution">
    <text evidence="6">The sequence shown here is derived from an EMBL/GenBank/DDBJ whole genome shotgun (WGS) entry which is preliminary data.</text>
</comment>
<dbReference type="PANTHER" id="PTHR30074">
    <property type="entry name" value="FORMATE DEHYDROGENASE, NITRATE-INDUCIBLE, CYTOCHROME B556 FDN SUBUNIT"/>
    <property type="match status" value="1"/>
</dbReference>
<dbReference type="PANTHER" id="PTHR30074:SF4">
    <property type="entry name" value="NI_FE-HYDROGENASE 2 B-TYPE CYTOCHROME SUBUNIT-RELATED"/>
    <property type="match status" value="1"/>
</dbReference>
<dbReference type="NCBIfam" id="NF008133">
    <property type="entry name" value="PRK10881.1"/>
    <property type="match status" value="1"/>
</dbReference>
<dbReference type="KEGG" id="pshi:SAMEA2665130_1612"/>
<keyword evidence="5" id="KW-0472">Membrane</keyword>